<gene>
    <name evidence="2" type="ORF">CERZMDRAFT_90579</name>
</gene>
<evidence type="ECO:0000313" key="2">
    <source>
        <dbReference type="EMBL" id="KAF2213159.1"/>
    </source>
</evidence>
<dbReference type="EMBL" id="ML992671">
    <property type="protein sequence ID" value="KAF2213159.1"/>
    <property type="molecule type" value="Genomic_DNA"/>
</dbReference>
<organism evidence="2 3">
    <name type="scientific">Cercospora zeae-maydis SCOH1-5</name>
    <dbReference type="NCBI Taxonomy" id="717836"/>
    <lineage>
        <taxon>Eukaryota</taxon>
        <taxon>Fungi</taxon>
        <taxon>Dikarya</taxon>
        <taxon>Ascomycota</taxon>
        <taxon>Pezizomycotina</taxon>
        <taxon>Dothideomycetes</taxon>
        <taxon>Dothideomycetidae</taxon>
        <taxon>Mycosphaerellales</taxon>
        <taxon>Mycosphaerellaceae</taxon>
        <taxon>Cercospora</taxon>
    </lineage>
</organism>
<dbReference type="OrthoDB" id="3637557at2759"/>
<keyword evidence="3" id="KW-1185">Reference proteome</keyword>
<accession>A0A6A6FI71</accession>
<evidence type="ECO:0000313" key="3">
    <source>
        <dbReference type="Proteomes" id="UP000799539"/>
    </source>
</evidence>
<dbReference type="AlphaFoldDB" id="A0A6A6FI71"/>
<reference evidence="2" key="1">
    <citation type="journal article" date="2020" name="Stud. Mycol.">
        <title>101 Dothideomycetes genomes: a test case for predicting lifestyles and emergence of pathogens.</title>
        <authorList>
            <person name="Haridas S."/>
            <person name="Albert R."/>
            <person name="Binder M."/>
            <person name="Bloem J."/>
            <person name="Labutti K."/>
            <person name="Salamov A."/>
            <person name="Andreopoulos B."/>
            <person name="Baker S."/>
            <person name="Barry K."/>
            <person name="Bills G."/>
            <person name="Bluhm B."/>
            <person name="Cannon C."/>
            <person name="Castanera R."/>
            <person name="Culley D."/>
            <person name="Daum C."/>
            <person name="Ezra D."/>
            <person name="Gonzalez J."/>
            <person name="Henrissat B."/>
            <person name="Kuo A."/>
            <person name="Liang C."/>
            <person name="Lipzen A."/>
            <person name="Lutzoni F."/>
            <person name="Magnuson J."/>
            <person name="Mondo S."/>
            <person name="Nolan M."/>
            <person name="Ohm R."/>
            <person name="Pangilinan J."/>
            <person name="Park H.-J."/>
            <person name="Ramirez L."/>
            <person name="Alfaro M."/>
            <person name="Sun H."/>
            <person name="Tritt A."/>
            <person name="Yoshinaga Y."/>
            <person name="Zwiers L.-H."/>
            <person name="Turgeon B."/>
            <person name="Goodwin S."/>
            <person name="Spatafora J."/>
            <person name="Crous P."/>
            <person name="Grigoriev I."/>
        </authorList>
    </citation>
    <scope>NUCLEOTIDE SEQUENCE</scope>
    <source>
        <strain evidence="2">SCOH1-5</strain>
    </source>
</reference>
<feature type="region of interest" description="Disordered" evidence="1">
    <location>
        <begin position="53"/>
        <end position="77"/>
    </location>
</feature>
<proteinExistence type="predicted"/>
<sequence length="77" mass="8938">MLPTRKPSIDSATIKQSPLGNSKHYYESPVDYYFGIIERALQTRRPSVHLYFLNNNKHPTPPSDNRIKHQRSLSLSE</sequence>
<feature type="compositionally biased region" description="Polar residues" evidence="1">
    <location>
        <begin position="10"/>
        <end position="20"/>
    </location>
</feature>
<feature type="region of interest" description="Disordered" evidence="1">
    <location>
        <begin position="1"/>
        <end position="21"/>
    </location>
</feature>
<name>A0A6A6FI71_9PEZI</name>
<protein>
    <submittedName>
        <fullName evidence="2">Uncharacterized protein</fullName>
    </submittedName>
</protein>
<evidence type="ECO:0000256" key="1">
    <source>
        <dbReference type="SAM" id="MobiDB-lite"/>
    </source>
</evidence>
<dbReference type="Proteomes" id="UP000799539">
    <property type="component" value="Unassembled WGS sequence"/>
</dbReference>